<dbReference type="Gene3D" id="2.40.160.200">
    <property type="entry name" value="LURP1-related"/>
    <property type="match status" value="1"/>
</dbReference>
<proteinExistence type="inferred from homology"/>
<protein>
    <submittedName>
        <fullName evidence="2">LURP-one-related family protein</fullName>
    </submittedName>
</protein>
<dbReference type="EMBL" id="CP034413">
    <property type="protein sequence ID" value="QCI60637.1"/>
    <property type="molecule type" value="Genomic_DNA"/>
</dbReference>
<dbReference type="InterPro" id="IPR025659">
    <property type="entry name" value="Tubby-like_C"/>
</dbReference>
<evidence type="ECO:0000313" key="3">
    <source>
        <dbReference type="Proteomes" id="UP000298642"/>
    </source>
</evidence>
<dbReference type="InterPro" id="IPR007612">
    <property type="entry name" value="LOR"/>
</dbReference>
<dbReference type="Pfam" id="PF04525">
    <property type="entry name" value="LOR"/>
    <property type="match status" value="1"/>
</dbReference>
<dbReference type="Proteomes" id="UP000298642">
    <property type="component" value="Chromosome"/>
</dbReference>
<gene>
    <name evidence="2" type="ORF">EIO64_16685</name>
</gene>
<dbReference type="SUPFAM" id="SSF54518">
    <property type="entry name" value="Tubby C-terminal domain-like"/>
    <property type="match status" value="1"/>
</dbReference>
<dbReference type="KEGG" id="obj:EIO64_16685"/>
<evidence type="ECO:0000256" key="1">
    <source>
        <dbReference type="ARBA" id="ARBA00005437"/>
    </source>
</evidence>
<comment type="similarity">
    <text evidence="1">Belongs to the LOR family.</text>
</comment>
<dbReference type="InterPro" id="IPR038595">
    <property type="entry name" value="LOR_sf"/>
</dbReference>
<dbReference type="RefSeq" id="WP_021747823.1">
    <property type="nucleotide sequence ID" value="NZ_CP034413.3"/>
</dbReference>
<dbReference type="AlphaFoldDB" id="A0A4D7B2J0"/>
<accession>A0A4D7B2J0</accession>
<name>A0A4D7B2J0_9FIRM</name>
<sequence length="156" mass="17998">MRLLFRQRLFSWFDSYDIYDEAGNTVYTVEGKLAWGHCLHILNAAGDHIGTVREQVLTFLPKFELYVQDQYVGCIQKEFTFFTPKFDIDCNGWRVEGDFLEWDYRVTEACGAQVASIHKELLHWTDTYVIDVADPGSALCVLMLVLAIDAEKCSRN</sequence>
<dbReference type="GeneID" id="89520858"/>
<reference evidence="3" key="1">
    <citation type="submission" date="2018-12" db="EMBL/GenBank/DDBJ databases">
        <title>Dusodibacter welbiota gen. nov., sp. nov., isolated from human faeces and emended description of the Oscillibacter genus.</title>
        <authorList>
            <person name="Le Roy T."/>
            <person name="Van der Smissen P."/>
            <person name="Delzenne N."/>
            <person name="Muccioli G."/>
            <person name="Collet J.F."/>
            <person name="Cani P.D."/>
        </authorList>
    </citation>
    <scope>NUCLEOTIDE SEQUENCE [LARGE SCALE GENOMIC DNA]</scope>
    <source>
        <strain evidence="3">J115</strain>
    </source>
</reference>
<evidence type="ECO:0000313" key="2">
    <source>
        <dbReference type="EMBL" id="QCI60637.1"/>
    </source>
</evidence>
<organism evidence="2 3">
    <name type="scientific">Dysosmobacter welbionis</name>
    <dbReference type="NCBI Taxonomy" id="2093857"/>
    <lineage>
        <taxon>Bacteria</taxon>
        <taxon>Bacillati</taxon>
        <taxon>Bacillota</taxon>
        <taxon>Clostridia</taxon>
        <taxon>Eubacteriales</taxon>
        <taxon>Oscillospiraceae</taxon>
        <taxon>Dysosmobacter</taxon>
    </lineage>
</organism>
<keyword evidence="3" id="KW-1185">Reference proteome</keyword>